<dbReference type="Proteomes" id="UP000187526">
    <property type="component" value="Unassembled WGS sequence"/>
</dbReference>
<dbReference type="EMBL" id="MTHD01000001">
    <property type="protein sequence ID" value="OMG56212.1"/>
    <property type="molecule type" value="Genomic_DNA"/>
</dbReference>
<sequence>MPFEPVILFFLLGALAGLIRSDLRIPAVLYESLSIFLLLAIGLKGGVELARYPVSELVFAAACVVLAGALIPLIAYPVLARLGKLPRADAASIAAHYGSVSVVTFAVGSTYLIGQGEVAEGYLTVFLVLLEFPALMIGIWLARRGAPGSDWGKVLHEVFAGKSIVLLLGGLAIGWVAGSEDLKPLDKLFFDLFKGMLAIFLLEMGLVAASRIGDLRRAGWFLAGFAIVMPLVSAALGITTGLLLGLSVGGTTLLATLYASASYIAAPAAMRIAVPEANPGLSIGAALGITFPFNLLVGIPAYHWLATTLHGVFA</sequence>
<keyword evidence="1" id="KW-1133">Transmembrane helix</keyword>
<feature type="transmembrane region" description="Helical" evidence="1">
    <location>
        <begin position="6"/>
        <end position="23"/>
    </location>
</feature>
<feature type="transmembrane region" description="Helical" evidence="1">
    <location>
        <begin position="252"/>
        <end position="274"/>
    </location>
</feature>
<keyword evidence="1" id="KW-0812">Transmembrane</keyword>
<dbReference type="STRING" id="418702.BJN45_00840"/>
<feature type="transmembrane region" description="Helical" evidence="1">
    <location>
        <begin position="28"/>
        <end position="45"/>
    </location>
</feature>
<feature type="transmembrane region" description="Helical" evidence="1">
    <location>
        <begin position="220"/>
        <end position="246"/>
    </location>
</feature>
<gene>
    <name evidence="2" type="ORF">BJN45_00840</name>
</gene>
<name>A0A1R1IC11_9RHOO</name>
<dbReference type="Pfam" id="PF05982">
    <property type="entry name" value="Sbt_1"/>
    <property type="match status" value="1"/>
</dbReference>
<dbReference type="PANTHER" id="PTHR40400">
    <property type="entry name" value="SLR1512 PROTEIN"/>
    <property type="match status" value="1"/>
</dbReference>
<protein>
    <submittedName>
        <fullName evidence="2">Sodium-dependent bicarbonate transport family permease</fullName>
    </submittedName>
</protein>
<keyword evidence="1" id="KW-0472">Membrane</keyword>
<feature type="transmembrane region" description="Helical" evidence="1">
    <location>
        <begin position="119"/>
        <end position="142"/>
    </location>
</feature>
<dbReference type="InterPro" id="IPR010293">
    <property type="entry name" value="Sbt_1"/>
</dbReference>
<feature type="transmembrane region" description="Helical" evidence="1">
    <location>
        <begin position="188"/>
        <end position="208"/>
    </location>
</feature>
<keyword evidence="3" id="KW-1185">Reference proteome</keyword>
<evidence type="ECO:0000313" key="3">
    <source>
        <dbReference type="Proteomes" id="UP000187526"/>
    </source>
</evidence>
<feature type="transmembrane region" description="Helical" evidence="1">
    <location>
        <begin position="57"/>
        <end position="79"/>
    </location>
</feature>
<feature type="transmembrane region" description="Helical" evidence="1">
    <location>
        <begin position="281"/>
        <end position="305"/>
    </location>
</feature>
<feature type="transmembrane region" description="Helical" evidence="1">
    <location>
        <begin position="91"/>
        <end position="113"/>
    </location>
</feature>
<comment type="caution">
    <text evidence="2">The sequence shown here is derived from an EMBL/GenBank/DDBJ whole genome shotgun (WGS) entry which is preliminary data.</text>
</comment>
<dbReference type="AlphaFoldDB" id="A0A1R1IC11"/>
<evidence type="ECO:0000256" key="1">
    <source>
        <dbReference type="SAM" id="Phobius"/>
    </source>
</evidence>
<proteinExistence type="predicted"/>
<organism evidence="2 3">
    <name type="scientific">Azonexus hydrophilus</name>
    <dbReference type="NCBI Taxonomy" id="418702"/>
    <lineage>
        <taxon>Bacteria</taxon>
        <taxon>Pseudomonadati</taxon>
        <taxon>Pseudomonadota</taxon>
        <taxon>Betaproteobacteria</taxon>
        <taxon>Rhodocyclales</taxon>
        <taxon>Azonexaceae</taxon>
        <taxon>Azonexus</taxon>
    </lineage>
</organism>
<evidence type="ECO:0000313" key="2">
    <source>
        <dbReference type="EMBL" id="OMG56212.1"/>
    </source>
</evidence>
<accession>A0A1R1IC11</accession>
<dbReference type="PANTHER" id="PTHR40400:SF1">
    <property type="entry name" value="SLR1512 PROTEIN"/>
    <property type="match status" value="1"/>
</dbReference>
<feature type="transmembrane region" description="Helical" evidence="1">
    <location>
        <begin position="154"/>
        <end position="176"/>
    </location>
</feature>
<dbReference type="OrthoDB" id="345121at2"/>
<reference evidence="2 3" key="1">
    <citation type="submission" date="2016-10" db="EMBL/GenBank/DDBJ databases">
        <title>Alkaliphiles isolated from bioreactors.</title>
        <authorList>
            <person name="Salah Z."/>
            <person name="Rout S.P."/>
            <person name="Humphreys P.N."/>
        </authorList>
    </citation>
    <scope>NUCLEOTIDE SEQUENCE [LARGE SCALE GENOMIC DNA]</scope>
    <source>
        <strain evidence="2 3">ZS02</strain>
    </source>
</reference>